<keyword evidence="2" id="KW-1185">Reference proteome</keyword>
<evidence type="ECO:0000313" key="1">
    <source>
        <dbReference type="EMBL" id="MED6113303.1"/>
    </source>
</evidence>
<reference evidence="1 2" key="1">
    <citation type="journal article" date="2023" name="Plants (Basel)">
        <title>Bridging the Gap: Combining Genomics and Transcriptomics Approaches to Understand Stylosanthes scabra, an Orphan Legume from the Brazilian Caatinga.</title>
        <authorList>
            <person name="Ferreira-Neto J.R.C."/>
            <person name="da Silva M.D."/>
            <person name="Binneck E."/>
            <person name="de Melo N.F."/>
            <person name="da Silva R.H."/>
            <person name="de Melo A.L.T.M."/>
            <person name="Pandolfi V."/>
            <person name="Bustamante F.O."/>
            <person name="Brasileiro-Vidal A.C."/>
            <person name="Benko-Iseppon A.M."/>
        </authorList>
    </citation>
    <scope>NUCLEOTIDE SEQUENCE [LARGE SCALE GENOMIC DNA]</scope>
    <source>
        <tissue evidence="1">Leaves</tissue>
    </source>
</reference>
<organism evidence="1 2">
    <name type="scientific">Stylosanthes scabra</name>
    <dbReference type="NCBI Taxonomy" id="79078"/>
    <lineage>
        <taxon>Eukaryota</taxon>
        <taxon>Viridiplantae</taxon>
        <taxon>Streptophyta</taxon>
        <taxon>Embryophyta</taxon>
        <taxon>Tracheophyta</taxon>
        <taxon>Spermatophyta</taxon>
        <taxon>Magnoliopsida</taxon>
        <taxon>eudicotyledons</taxon>
        <taxon>Gunneridae</taxon>
        <taxon>Pentapetalae</taxon>
        <taxon>rosids</taxon>
        <taxon>fabids</taxon>
        <taxon>Fabales</taxon>
        <taxon>Fabaceae</taxon>
        <taxon>Papilionoideae</taxon>
        <taxon>50 kb inversion clade</taxon>
        <taxon>dalbergioids sensu lato</taxon>
        <taxon>Dalbergieae</taxon>
        <taxon>Pterocarpus clade</taxon>
        <taxon>Stylosanthes</taxon>
    </lineage>
</organism>
<accession>A0ABU6QN88</accession>
<sequence>MDSAHNSKEGAWLLQSSSKITKEGAKIQGGRHGLFLLAQGRRPEAEGGHRGC</sequence>
<protein>
    <submittedName>
        <fullName evidence="1">Uncharacterized protein</fullName>
    </submittedName>
</protein>
<gene>
    <name evidence="1" type="ORF">PIB30_069548</name>
</gene>
<dbReference type="EMBL" id="JASCZI010000766">
    <property type="protein sequence ID" value="MED6113303.1"/>
    <property type="molecule type" value="Genomic_DNA"/>
</dbReference>
<name>A0ABU6QN88_9FABA</name>
<comment type="caution">
    <text evidence="1">The sequence shown here is derived from an EMBL/GenBank/DDBJ whole genome shotgun (WGS) entry which is preliminary data.</text>
</comment>
<dbReference type="Proteomes" id="UP001341840">
    <property type="component" value="Unassembled WGS sequence"/>
</dbReference>
<evidence type="ECO:0000313" key="2">
    <source>
        <dbReference type="Proteomes" id="UP001341840"/>
    </source>
</evidence>
<proteinExistence type="predicted"/>